<sequence length="224" mass="26418">MVYKIIPSIVYKETLQWRSQKFTLFKLGLWYLFQLLGFWFTVAIYYTIILSQISDVDTLQIYQRVLYYFGALFAVMLQSGILFYIISFCYVTTYRILQYLPYLIFLINGILPLALFAYKGILLQLQDPTWKSDPNQTFIGHLAGYLTLSTLISLSIVYVQIQNEERERTERKMPILSKRTLKSFFDELNEKKRLKKLKKEQSIRNVKVATKRNNHKSAGSSQKV</sequence>
<protein>
    <recommendedName>
        <fullName evidence="5">Transmembrane protein</fullName>
    </recommendedName>
</protein>
<feature type="transmembrane region" description="Helical" evidence="2">
    <location>
        <begin position="65"/>
        <end position="87"/>
    </location>
</feature>
<evidence type="ECO:0000313" key="4">
    <source>
        <dbReference type="Proteomes" id="UP000785679"/>
    </source>
</evidence>
<dbReference type="AlphaFoldDB" id="A0A8J8NQU1"/>
<name>A0A8J8NQU1_HALGN</name>
<evidence type="ECO:0000313" key="3">
    <source>
        <dbReference type="EMBL" id="TNV78550.1"/>
    </source>
</evidence>
<accession>A0A8J8NQU1</accession>
<keyword evidence="2" id="KW-0472">Membrane</keyword>
<gene>
    <name evidence="3" type="ORF">FGO68_gene16755</name>
</gene>
<keyword evidence="4" id="KW-1185">Reference proteome</keyword>
<evidence type="ECO:0008006" key="5">
    <source>
        <dbReference type="Google" id="ProtNLM"/>
    </source>
</evidence>
<comment type="caution">
    <text evidence="3">The sequence shown here is derived from an EMBL/GenBank/DDBJ whole genome shotgun (WGS) entry which is preliminary data.</text>
</comment>
<feature type="transmembrane region" description="Helical" evidence="2">
    <location>
        <begin position="28"/>
        <end position="53"/>
    </location>
</feature>
<feature type="transmembrane region" description="Helical" evidence="2">
    <location>
        <begin position="138"/>
        <end position="161"/>
    </location>
</feature>
<proteinExistence type="predicted"/>
<feature type="region of interest" description="Disordered" evidence="1">
    <location>
        <begin position="198"/>
        <end position="224"/>
    </location>
</feature>
<dbReference type="Proteomes" id="UP000785679">
    <property type="component" value="Unassembled WGS sequence"/>
</dbReference>
<reference evidence="3" key="1">
    <citation type="submission" date="2019-06" db="EMBL/GenBank/DDBJ databases">
        <authorList>
            <person name="Zheng W."/>
        </authorList>
    </citation>
    <scope>NUCLEOTIDE SEQUENCE</scope>
    <source>
        <strain evidence="3">QDHG01</strain>
    </source>
</reference>
<keyword evidence="2" id="KW-1133">Transmembrane helix</keyword>
<evidence type="ECO:0000256" key="1">
    <source>
        <dbReference type="SAM" id="MobiDB-lite"/>
    </source>
</evidence>
<evidence type="ECO:0000256" key="2">
    <source>
        <dbReference type="SAM" id="Phobius"/>
    </source>
</evidence>
<dbReference type="EMBL" id="RRYP01010185">
    <property type="protein sequence ID" value="TNV78550.1"/>
    <property type="molecule type" value="Genomic_DNA"/>
</dbReference>
<organism evidence="3 4">
    <name type="scientific">Halteria grandinella</name>
    <dbReference type="NCBI Taxonomy" id="5974"/>
    <lineage>
        <taxon>Eukaryota</taxon>
        <taxon>Sar</taxon>
        <taxon>Alveolata</taxon>
        <taxon>Ciliophora</taxon>
        <taxon>Intramacronucleata</taxon>
        <taxon>Spirotrichea</taxon>
        <taxon>Stichotrichia</taxon>
        <taxon>Sporadotrichida</taxon>
        <taxon>Halteriidae</taxon>
        <taxon>Halteria</taxon>
    </lineage>
</organism>
<feature type="transmembrane region" description="Helical" evidence="2">
    <location>
        <begin position="99"/>
        <end position="118"/>
    </location>
</feature>
<keyword evidence="2" id="KW-0812">Transmembrane</keyword>